<dbReference type="OrthoDB" id="78053at2157"/>
<dbReference type="CDD" id="cd03811">
    <property type="entry name" value="GT4_GT28_WabH-like"/>
    <property type="match status" value="1"/>
</dbReference>
<dbReference type="STRING" id="55758.MBFIL_06260"/>
<dbReference type="PANTHER" id="PTHR12526">
    <property type="entry name" value="GLYCOSYLTRANSFERASE"/>
    <property type="match status" value="1"/>
</dbReference>
<reference evidence="2 3" key="1">
    <citation type="submission" date="2016-04" db="EMBL/GenBank/DDBJ databases">
        <title>Genome sequence of Methanobrevibacter filiformis DSM 11501.</title>
        <authorList>
            <person name="Poehlein A."/>
            <person name="Seedorf H."/>
            <person name="Daniel R."/>
        </authorList>
    </citation>
    <scope>NUCLEOTIDE SEQUENCE [LARGE SCALE GENOMIC DNA]</scope>
    <source>
        <strain evidence="2 3">DSM 11501</strain>
    </source>
</reference>
<dbReference type="InterPro" id="IPR043149">
    <property type="entry name" value="TagF_N"/>
</dbReference>
<dbReference type="Pfam" id="PF04464">
    <property type="entry name" value="Glyphos_transf"/>
    <property type="match status" value="1"/>
</dbReference>
<dbReference type="AlphaFoldDB" id="A0A166DGW5"/>
<dbReference type="EMBL" id="LWMT01000092">
    <property type="protein sequence ID" value="KZX15586.1"/>
    <property type="molecule type" value="Genomic_DNA"/>
</dbReference>
<dbReference type="GO" id="GO:0047355">
    <property type="term" value="F:CDP-glycerol glycerophosphotransferase activity"/>
    <property type="evidence" value="ECO:0007669"/>
    <property type="project" value="InterPro"/>
</dbReference>
<dbReference type="Gene3D" id="3.40.50.2000">
    <property type="entry name" value="Glycogen Phosphorylase B"/>
    <property type="match status" value="2"/>
</dbReference>
<name>A0A166DGW5_9EURY</name>
<dbReference type="InterPro" id="IPR007554">
    <property type="entry name" value="Glycerophosphate_synth"/>
</dbReference>
<keyword evidence="2" id="KW-0328">Glycosyltransferase</keyword>
<protein>
    <submittedName>
        <fullName evidence="2">N-acetylgalactosamine-N, N'-diacetylbacillosaminyl-diphospho-undecaprenol 4-alpha-N-acetylgalactosaminyltransferase</fullName>
        <ecNumber evidence="2">2.4.1.291</ecNumber>
    </submittedName>
</protein>
<dbReference type="GO" id="GO:0016020">
    <property type="term" value="C:membrane"/>
    <property type="evidence" value="ECO:0007669"/>
    <property type="project" value="InterPro"/>
</dbReference>
<dbReference type="SUPFAM" id="SSF53756">
    <property type="entry name" value="UDP-Glycosyltransferase/glycogen phosphorylase"/>
    <property type="match status" value="1"/>
</dbReference>
<evidence type="ECO:0000259" key="1">
    <source>
        <dbReference type="Pfam" id="PF00534"/>
    </source>
</evidence>
<dbReference type="PANTHER" id="PTHR12526:SF630">
    <property type="entry name" value="GLYCOSYLTRANSFERASE"/>
    <property type="match status" value="1"/>
</dbReference>
<dbReference type="RefSeq" id="WP_066971436.1">
    <property type="nucleotide sequence ID" value="NZ_LWMT01000092.1"/>
</dbReference>
<dbReference type="InterPro" id="IPR001296">
    <property type="entry name" value="Glyco_trans_1"/>
</dbReference>
<dbReference type="Gene3D" id="3.40.50.11820">
    <property type="match status" value="1"/>
</dbReference>
<keyword evidence="2" id="KW-0808">Transferase</keyword>
<dbReference type="Pfam" id="PF00534">
    <property type="entry name" value="Glycos_transf_1"/>
    <property type="match status" value="1"/>
</dbReference>
<dbReference type="PATRIC" id="fig|55758.3.peg.703"/>
<proteinExistence type="predicted"/>
<dbReference type="GO" id="GO:0016757">
    <property type="term" value="F:glycosyltransferase activity"/>
    <property type="evidence" value="ECO:0007669"/>
    <property type="project" value="UniProtKB-KW"/>
</dbReference>
<gene>
    <name evidence="2" type="primary">pglJ</name>
    <name evidence="2" type="ORF">MBFIL_06260</name>
</gene>
<feature type="domain" description="Glycosyl transferase family 1" evidence="1">
    <location>
        <begin position="625"/>
        <end position="770"/>
    </location>
</feature>
<sequence>MNKKINKIKKLWKRQKKYYNEPKTRYDKNIAGFKRVVDYTERYKNNNIDSTVILIESMGGKNISLSIYNILSKIIDESLNYSIYLSLNNKKLQKILPKKILEKITIIYRNSTEYLDILTTATILFTDGEFPSFYIRKDNQKLINTLEYFSGYNGEKELLGIEKQISRTLLHTTHILLNENYEENILKHHHLNGVKSFYIINDFDYYFDCYDYYYFNYSDYYFDYFNFDDCFNESYINNSLCIVNLKLDSNFSSKEKIQELYYKLLSKEDIDTVIFLVHISKYKKYSELKDIGSHVQEDNFQKVELIKKAKIFISDDDILLKKTPNMKEMKKFILTDDMELFSFDEQKTMVNTVNYSVHEIIENQSIWVKNKVNKKNILFYCGGFFSNGITSSLINLSNNIDYEKYNVILIDRYSHDKEKQLNIDKLNPKINLLYRVGQKNVTISECRIFNFVTERRGMRGWLKLFDVFNLFKREYRRVFGDLPVDMAVDFSGYVPFWTALFAFSDAKKKVVYQHNDLHKETMKKVNGKYPHKENLPRVFSLYKYYDNILSVGKETMEVNISNLSKWTPRSKYIYLPNSINPDIILEKANSEESLIKLDNKYKFLIKELIGYHNNYYLAQTVPIPNKENFNFLNIGRLSPEKGQIKLIKAFYNLKLKTNKPVKLFILGEGALKEKLEKLIKKLSLETDVFLLGQIDNPYLYMKNSDLYISSSNHEGQPIVLLEVLTIGLPILATNIPGNLSVLKESESTIVENTQNSLTEAMLEFVEQPEKLISPNFDYINYNKRAMAGFYELLS</sequence>
<comment type="caution">
    <text evidence="2">The sequence shown here is derived from an EMBL/GenBank/DDBJ whole genome shotgun (WGS) entry which is preliminary data.</text>
</comment>
<keyword evidence="3" id="KW-1185">Reference proteome</keyword>
<accession>A0A166DGW5</accession>
<dbReference type="Proteomes" id="UP000077066">
    <property type="component" value="Unassembled WGS sequence"/>
</dbReference>
<dbReference type="EC" id="2.4.1.291" evidence="2"/>
<evidence type="ECO:0000313" key="2">
    <source>
        <dbReference type="EMBL" id="KZX15586.1"/>
    </source>
</evidence>
<evidence type="ECO:0000313" key="3">
    <source>
        <dbReference type="Proteomes" id="UP000077066"/>
    </source>
</evidence>
<organism evidence="2 3">
    <name type="scientific">Methanobrevibacter filiformis</name>
    <dbReference type="NCBI Taxonomy" id="55758"/>
    <lineage>
        <taxon>Archaea</taxon>
        <taxon>Methanobacteriati</taxon>
        <taxon>Methanobacteriota</taxon>
        <taxon>Methanomada group</taxon>
        <taxon>Methanobacteria</taxon>
        <taxon>Methanobacteriales</taxon>
        <taxon>Methanobacteriaceae</taxon>
        <taxon>Methanobrevibacter</taxon>
    </lineage>
</organism>